<dbReference type="Pfam" id="PF07885">
    <property type="entry name" value="Ion_trans_2"/>
    <property type="match status" value="1"/>
</dbReference>
<feature type="transmembrane region" description="Helical" evidence="9">
    <location>
        <begin position="356"/>
        <end position="377"/>
    </location>
</feature>
<reference evidence="12" key="1">
    <citation type="journal article" date="2017" name="bioRxiv">
        <title>Comparative analysis of the genomes of Stylophora pistillata and Acropora digitifera provides evidence for extensive differences between species of corals.</title>
        <authorList>
            <person name="Voolstra C.R."/>
            <person name="Li Y."/>
            <person name="Liew Y.J."/>
            <person name="Baumgarten S."/>
            <person name="Zoccola D."/>
            <person name="Flot J.-F."/>
            <person name="Tambutte S."/>
            <person name="Allemand D."/>
            <person name="Aranda M."/>
        </authorList>
    </citation>
    <scope>NUCLEOTIDE SEQUENCE [LARGE SCALE GENOMIC DNA]</scope>
</reference>
<feature type="transmembrane region" description="Helical" evidence="9">
    <location>
        <begin position="593"/>
        <end position="611"/>
    </location>
</feature>
<keyword evidence="2" id="KW-0813">Transport</keyword>
<keyword evidence="7 11" id="KW-0407">Ion channel</keyword>
<dbReference type="Gene3D" id="1.10.287.70">
    <property type="match status" value="1"/>
</dbReference>
<evidence type="ECO:0000256" key="2">
    <source>
        <dbReference type="ARBA" id="ARBA00022448"/>
    </source>
</evidence>
<keyword evidence="5" id="KW-0406">Ion transport</keyword>
<dbReference type="SUPFAM" id="SSF53850">
    <property type="entry name" value="Periplasmic binding protein-like II"/>
    <property type="match status" value="1"/>
</dbReference>
<evidence type="ECO:0000256" key="6">
    <source>
        <dbReference type="ARBA" id="ARBA00023136"/>
    </source>
</evidence>
<evidence type="ECO:0000313" key="12">
    <source>
        <dbReference type="Proteomes" id="UP000225706"/>
    </source>
</evidence>
<feature type="transmembrane region" description="Helical" evidence="9">
    <location>
        <begin position="389"/>
        <end position="409"/>
    </location>
</feature>
<keyword evidence="12" id="KW-1185">Reference proteome</keyword>
<keyword evidence="8" id="KW-0175">Coiled coil</keyword>
<keyword evidence="3 9" id="KW-0812">Transmembrane</keyword>
<dbReference type="Gene3D" id="3.40.190.10">
    <property type="entry name" value="Periplasmic binding protein-like II"/>
    <property type="match status" value="1"/>
</dbReference>
<dbReference type="GO" id="GO:0008076">
    <property type="term" value="C:voltage-gated potassium channel complex"/>
    <property type="evidence" value="ECO:0007669"/>
    <property type="project" value="InterPro"/>
</dbReference>
<keyword evidence="6 9" id="KW-0472">Membrane</keyword>
<feature type="transmembrane region" description="Helical" evidence="9">
    <location>
        <begin position="324"/>
        <end position="344"/>
    </location>
</feature>
<dbReference type="PANTHER" id="PTHR11537">
    <property type="entry name" value="VOLTAGE-GATED POTASSIUM CHANNEL"/>
    <property type="match status" value="1"/>
</dbReference>
<dbReference type="SUPFAM" id="SSF81324">
    <property type="entry name" value="Voltage-gated potassium channels"/>
    <property type="match status" value="1"/>
</dbReference>
<name>A0A2B4SC59_STYPI</name>
<organism evidence="11 12">
    <name type="scientific">Stylophora pistillata</name>
    <name type="common">Smooth cauliflower coral</name>
    <dbReference type="NCBI Taxonomy" id="50429"/>
    <lineage>
        <taxon>Eukaryota</taxon>
        <taxon>Metazoa</taxon>
        <taxon>Cnidaria</taxon>
        <taxon>Anthozoa</taxon>
        <taxon>Hexacorallia</taxon>
        <taxon>Scleractinia</taxon>
        <taxon>Astrocoeniina</taxon>
        <taxon>Pocilloporidae</taxon>
        <taxon>Stylophora</taxon>
    </lineage>
</organism>
<keyword evidence="4 9" id="KW-1133">Transmembrane helix</keyword>
<dbReference type="Proteomes" id="UP000225706">
    <property type="component" value="Unassembled WGS sequence"/>
</dbReference>
<evidence type="ECO:0000259" key="10">
    <source>
        <dbReference type="Pfam" id="PF07885"/>
    </source>
</evidence>
<evidence type="ECO:0000313" key="11">
    <source>
        <dbReference type="EMBL" id="PFX26167.1"/>
    </source>
</evidence>
<dbReference type="GO" id="GO:0005251">
    <property type="term" value="F:delayed rectifier potassium channel activity"/>
    <property type="evidence" value="ECO:0007669"/>
    <property type="project" value="TreeGrafter"/>
</dbReference>
<dbReference type="STRING" id="50429.A0A2B4SC59"/>
<accession>A0A2B4SC59</accession>
<feature type="coiled-coil region" evidence="8">
    <location>
        <begin position="641"/>
        <end position="675"/>
    </location>
</feature>
<dbReference type="EMBL" id="LSMT01000132">
    <property type="protein sequence ID" value="PFX26167.1"/>
    <property type="molecule type" value="Genomic_DNA"/>
</dbReference>
<evidence type="ECO:0000256" key="3">
    <source>
        <dbReference type="ARBA" id="ARBA00022692"/>
    </source>
</evidence>
<sequence>MVARTQLAAIDNNHNTGRRQAVIKSGAQEGLARYKLCFPKANKRWVVKPVTEKKSYEYLRDLLAQFVQRCEAGNRIAQPIPVVLPRNTAAEPTPPKADIIDNHCSRFNRPRPKTVTPTAKRNSKLMTRPSFELLDGSESKFFDLKTTSSLVASGQLTSSEKPQTDSIVQSELVRKAREIRQHRRVRQAGQPGLNQEETKCRYKIALLDFPPYIMNQSKQQGFMNNTLTWFVDSACFRRKSNDPIACIMEPVFVQTQDEMVKLIKNNSVDFGFPVLSDARQKLTGLKSVTLIRAFVSSGCSMIVNLKICEAESQEQLLTSITSQWPILACVILLSGISGVIIWLLEHRSNAAHFSPSFTLGPPDGFWWAVVSLTTVGYGDKTPKTLCGRAFGIMWILIGAIMLSLFTALFTNAMQASLDGTRCRDIGGKDVGVSNKNPETHIVAKELDADFIKFKNLDEMQRNLSQGTIGRVLVDRNTAFYFLDKSGLKRNRQIRMIRNIDYPMEYYLAHVSHEVMPPPSGSPNDTDESADDVLQRKKNLSTCGGSLKALSSDLVAVAKDTAKENLIPAELQTADLSDEMEGLFSTGSQMTKDILFALLGMFAVLIIMGKLWEVYTNCKPTVRKKRKGLIPSSRKMSMMQNFLDLEERLKDITSDLQKLKEEFEGAANEFSSLEEMQEKLSEGTIGRVLVDRNTAFYFLDKSGLKKNRQIRMIRNIDYPMEFYMAHVYTGSVNITNDSDTEIAKKRQIVECGSAIKKDSTDLRALSNEASENLIPAELQVGVFAPFVATQIAAEEFHAKIIKYDSLEEMHKGLTQGAIGRVLLDCNNAFYFLDKFGLKENREVRIIRDIDYAMEYHLAHASHDVTSPSTRSPNKTNYSKEEQFVRKAQLSQCGEAITALSQDMVAVSQDTAKDHFIPAEVRLSRAKGHTIDFPHRNDASENPFDKNMADMMQYVNDMEERLKGLIVVEIQRMKEEMIITIHEQEIPTSIDHSS</sequence>
<dbReference type="PANTHER" id="PTHR11537:SF252">
    <property type="entry name" value="POTASSIUM VOLTAGE-GATED CHANNEL PROTEIN SHAW"/>
    <property type="match status" value="1"/>
</dbReference>
<proteinExistence type="predicted"/>
<gene>
    <name evidence="11" type="primary">yugO</name>
    <name evidence="11" type="ORF">AWC38_SpisGene9157</name>
</gene>
<evidence type="ECO:0000256" key="7">
    <source>
        <dbReference type="ARBA" id="ARBA00023303"/>
    </source>
</evidence>
<evidence type="ECO:0000256" key="1">
    <source>
        <dbReference type="ARBA" id="ARBA00004141"/>
    </source>
</evidence>
<dbReference type="InterPro" id="IPR028325">
    <property type="entry name" value="VG_K_chnl"/>
</dbReference>
<evidence type="ECO:0000256" key="5">
    <source>
        <dbReference type="ARBA" id="ARBA00023065"/>
    </source>
</evidence>
<comment type="subcellular location">
    <subcellularLocation>
        <location evidence="1">Membrane</location>
        <topology evidence="1">Multi-pass membrane protein</topology>
    </subcellularLocation>
</comment>
<dbReference type="GO" id="GO:0001508">
    <property type="term" value="P:action potential"/>
    <property type="evidence" value="ECO:0007669"/>
    <property type="project" value="TreeGrafter"/>
</dbReference>
<evidence type="ECO:0000256" key="8">
    <source>
        <dbReference type="SAM" id="Coils"/>
    </source>
</evidence>
<protein>
    <submittedName>
        <fullName evidence="11">Putative potassium channel protein YugO</fullName>
    </submittedName>
</protein>
<evidence type="ECO:0000256" key="9">
    <source>
        <dbReference type="SAM" id="Phobius"/>
    </source>
</evidence>
<comment type="caution">
    <text evidence="11">The sequence shown here is derived from an EMBL/GenBank/DDBJ whole genome shotgun (WGS) entry which is preliminary data.</text>
</comment>
<feature type="domain" description="Potassium channel" evidence="10">
    <location>
        <begin position="344"/>
        <end position="414"/>
    </location>
</feature>
<dbReference type="InterPro" id="IPR013099">
    <property type="entry name" value="K_chnl_dom"/>
</dbReference>
<evidence type="ECO:0000256" key="4">
    <source>
        <dbReference type="ARBA" id="ARBA00022989"/>
    </source>
</evidence>
<dbReference type="OrthoDB" id="5961194at2759"/>
<dbReference type="AlphaFoldDB" id="A0A2B4SC59"/>
<dbReference type="PRINTS" id="PR00169">
    <property type="entry name" value="KCHANNEL"/>
</dbReference>